<keyword evidence="4" id="KW-1185">Reference proteome</keyword>
<dbReference type="Gene3D" id="3.90.70.10">
    <property type="entry name" value="Cysteine proteinases"/>
    <property type="match status" value="1"/>
</dbReference>
<organism evidence="3 4">
    <name type="scientific">Thauera sedimentorum</name>
    <dbReference type="NCBI Taxonomy" id="2767595"/>
    <lineage>
        <taxon>Bacteria</taxon>
        <taxon>Pseudomonadati</taxon>
        <taxon>Pseudomonadota</taxon>
        <taxon>Betaproteobacteria</taxon>
        <taxon>Rhodocyclales</taxon>
        <taxon>Zoogloeaceae</taxon>
        <taxon>Thauera</taxon>
    </lineage>
</organism>
<dbReference type="EMBL" id="JACYTO010000001">
    <property type="protein sequence ID" value="MBD8502717.1"/>
    <property type="molecule type" value="Genomic_DNA"/>
</dbReference>
<evidence type="ECO:0000313" key="4">
    <source>
        <dbReference type="Proteomes" id="UP000603602"/>
    </source>
</evidence>
<protein>
    <submittedName>
        <fullName evidence="3">C39 family peptidase</fullName>
    </submittedName>
</protein>
<dbReference type="CDD" id="cd02423">
    <property type="entry name" value="Peptidase_C39G"/>
    <property type="match status" value="1"/>
</dbReference>
<feature type="domain" description="Peptidase C39" evidence="2">
    <location>
        <begin position="57"/>
        <end position="187"/>
    </location>
</feature>
<evidence type="ECO:0000259" key="2">
    <source>
        <dbReference type="PROSITE" id="PS50990"/>
    </source>
</evidence>
<name>A0ABR9BBA6_9RHOO</name>
<dbReference type="Proteomes" id="UP000603602">
    <property type="component" value="Unassembled WGS sequence"/>
</dbReference>
<feature type="chain" id="PRO_5047327739" evidence="1">
    <location>
        <begin position="27"/>
        <end position="234"/>
    </location>
</feature>
<feature type="signal peptide" evidence="1">
    <location>
        <begin position="1"/>
        <end position="26"/>
    </location>
</feature>
<evidence type="ECO:0000313" key="3">
    <source>
        <dbReference type="EMBL" id="MBD8502717.1"/>
    </source>
</evidence>
<gene>
    <name evidence="3" type="ORF">IFO67_07440</name>
</gene>
<accession>A0ABR9BBA6</accession>
<sequence length="234" mass="25472">MRAIQRTCSAIAGCVVFVLSGGAVHAESPQLLSPAGVAYAVPVTTMKGARYVHTMHQQYDFSCGSAAVATLLTHHYGFKVGEEQVFQHMFERGNQAKIRQEGFSMLDMKQYLDNMGFPAAGVEAGLDQLVQANVPAIALINENGYSHFVVIKGVREDTVVLGDPAVGTRVLSREDFGRFWTNGILLVVMGRVELAQFNREEDWAIRPRAPIGSNAGRGGGLADVLLFRRGPMDF</sequence>
<reference evidence="4" key="1">
    <citation type="submission" date="2023-07" db="EMBL/GenBank/DDBJ databases">
        <title>Thauera sp. CAU 1555 isolated from sand of Yaerae Beach.</title>
        <authorList>
            <person name="Kim W."/>
        </authorList>
    </citation>
    <scope>NUCLEOTIDE SEQUENCE [LARGE SCALE GENOMIC DNA]</scope>
    <source>
        <strain evidence="4">CAU 1555</strain>
    </source>
</reference>
<dbReference type="Pfam" id="PF03412">
    <property type="entry name" value="Peptidase_C39"/>
    <property type="match status" value="1"/>
</dbReference>
<dbReference type="PROSITE" id="PS50990">
    <property type="entry name" value="PEPTIDASE_C39"/>
    <property type="match status" value="1"/>
</dbReference>
<dbReference type="RefSeq" id="WP_187717479.1">
    <property type="nucleotide sequence ID" value="NZ_JACTAH010000001.1"/>
</dbReference>
<evidence type="ECO:0000256" key="1">
    <source>
        <dbReference type="SAM" id="SignalP"/>
    </source>
</evidence>
<proteinExistence type="predicted"/>
<comment type="caution">
    <text evidence="3">The sequence shown here is derived from an EMBL/GenBank/DDBJ whole genome shotgun (WGS) entry which is preliminary data.</text>
</comment>
<keyword evidence="1" id="KW-0732">Signal</keyword>
<dbReference type="InterPro" id="IPR005074">
    <property type="entry name" value="Peptidase_C39"/>
</dbReference>